<dbReference type="InterPro" id="IPR023393">
    <property type="entry name" value="START-like_dom_sf"/>
</dbReference>
<dbReference type="AlphaFoldDB" id="A0A5D0XMU5"/>
<dbReference type="Pfam" id="PF10604">
    <property type="entry name" value="Polyketide_cyc2"/>
    <property type="match status" value="1"/>
</dbReference>
<dbReference type="Proteomes" id="UP000323410">
    <property type="component" value="Unassembled WGS sequence"/>
</dbReference>
<dbReference type="InterPro" id="IPR019587">
    <property type="entry name" value="Polyketide_cyclase/dehydratase"/>
</dbReference>
<evidence type="ECO:0000313" key="1">
    <source>
        <dbReference type="EMBL" id="TYC97875.1"/>
    </source>
</evidence>
<gene>
    <name evidence="1" type="ORF">FQ377_11700</name>
</gene>
<dbReference type="EMBL" id="VSLD01000006">
    <property type="protein sequence ID" value="TYC97875.1"/>
    <property type="molecule type" value="Genomic_DNA"/>
</dbReference>
<reference evidence="1 2" key="1">
    <citation type="submission" date="2019-08" db="EMBL/GenBank/DDBJ databases">
        <title>Genone of Arthrobacter echini P9.</title>
        <authorList>
            <person name="Bowman J.P."/>
        </authorList>
    </citation>
    <scope>NUCLEOTIDE SEQUENCE [LARGE SCALE GENOMIC DNA]</scope>
    <source>
        <strain evidence="1 2">P9</strain>
    </source>
</reference>
<dbReference type="SUPFAM" id="SSF55961">
    <property type="entry name" value="Bet v1-like"/>
    <property type="match status" value="1"/>
</dbReference>
<dbReference type="Gene3D" id="3.30.530.20">
    <property type="match status" value="1"/>
</dbReference>
<sequence length="156" mass="17850">MTTAPAPDPAYLISRERLIKAPAERIFEVLARPALHSVIDGSGTVRGEQPNGPERLSLGARFGMEMRIGAPYRILNRVTEFEEGRRIAWRHFSAHVWRYTLEPRGDSTLVREEWDGRAVPWRIAFRLAGFTRRHPASIEATLAKLEDHVLQEQRRG</sequence>
<keyword evidence="2" id="KW-1185">Reference proteome</keyword>
<dbReference type="RefSeq" id="WP_148601448.1">
    <property type="nucleotide sequence ID" value="NZ_VSLD01000006.1"/>
</dbReference>
<organism evidence="1 2">
    <name type="scientific">Arthrobacter echini</name>
    <dbReference type="NCBI Taxonomy" id="1529066"/>
    <lineage>
        <taxon>Bacteria</taxon>
        <taxon>Bacillati</taxon>
        <taxon>Actinomycetota</taxon>
        <taxon>Actinomycetes</taxon>
        <taxon>Micrococcales</taxon>
        <taxon>Micrococcaceae</taxon>
        <taxon>Arthrobacter</taxon>
    </lineage>
</organism>
<comment type="caution">
    <text evidence="1">The sequence shown here is derived from an EMBL/GenBank/DDBJ whole genome shotgun (WGS) entry which is preliminary data.</text>
</comment>
<evidence type="ECO:0000313" key="2">
    <source>
        <dbReference type="Proteomes" id="UP000323410"/>
    </source>
</evidence>
<protein>
    <submittedName>
        <fullName evidence="1">Polyketide cyclase / dehydrase and lipid transport</fullName>
    </submittedName>
</protein>
<name>A0A5D0XMU5_9MICC</name>
<proteinExistence type="predicted"/>
<dbReference type="OrthoDB" id="6624781at2"/>
<accession>A0A5D0XMU5</accession>